<feature type="domain" description="HTH araC/xylS-type" evidence="4">
    <location>
        <begin position="199"/>
        <end position="297"/>
    </location>
</feature>
<dbReference type="Gene3D" id="1.10.10.60">
    <property type="entry name" value="Homeodomain-like"/>
    <property type="match status" value="2"/>
</dbReference>
<dbReference type="InterPro" id="IPR003313">
    <property type="entry name" value="AraC-bd"/>
</dbReference>
<dbReference type="SUPFAM" id="SSF51215">
    <property type="entry name" value="Regulatory protein AraC"/>
    <property type="match status" value="1"/>
</dbReference>
<dbReference type="EMBL" id="CP058561">
    <property type="protein sequence ID" value="QUH27662.1"/>
    <property type="molecule type" value="Genomic_DNA"/>
</dbReference>
<evidence type="ECO:0000256" key="2">
    <source>
        <dbReference type="ARBA" id="ARBA00023125"/>
    </source>
</evidence>
<dbReference type="PANTHER" id="PTHR43280:SF2">
    <property type="entry name" value="HTH-TYPE TRANSCRIPTIONAL REGULATOR EXSA"/>
    <property type="match status" value="1"/>
</dbReference>
<dbReference type="Pfam" id="PF12833">
    <property type="entry name" value="HTH_18"/>
    <property type="match status" value="1"/>
</dbReference>
<reference evidence="5 6" key="1">
    <citation type="submission" date="2020-07" db="EMBL/GenBank/DDBJ databases">
        <title>Vallitalea guaymasensis genome.</title>
        <authorList>
            <person name="Postec A."/>
        </authorList>
    </citation>
    <scope>NUCLEOTIDE SEQUENCE [LARGE SCALE GENOMIC DNA]</scope>
    <source>
        <strain evidence="5 6">Ra1766G1</strain>
    </source>
</reference>
<dbReference type="SUPFAM" id="SSF46689">
    <property type="entry name" value="Homeodomain-like"/>
    <property type="match status" value="1"/>
</dbReference>
<evidence type="ECO:0000259" key="4">
    <source>
        <dbReference type="PROSITE" id="PS01124"/>
    </source>
</evidence>
<keyword evidence="1" id="KW-0805">Transcription regulation</keyword>
<sequence>MLLEKMYFEEICPYVRNVGIEVFNKTRTSIRRIYDHEFILGFEGSTNMTIEDRTYTIGKDDLILIKPNIPHEFKITNKDSGVIYWVHFDFKHFFDGNYIDYKNMEFNESLYRNSLEWNSLIRKDPVFENGFRFPEFTQLKNGTIIRDIFVKLNDTFNRQEMFWQLECRHLMLQFFNIYLKEFYKEYSYHKNTSSSNISDYMQEYVNKNIRNKLTLKSMSGILGYNPEYLGKIFIKETGEPFSDYVNKIRLKKAFELMKTSSLTLSNISELCGFSDSFYFSKVMKKYTNKSPREIKKSLKSNNEF</sequence>
<protein>
    <submittedName>
        <fullName evidence="5">Helix-turn-helix transcriptional regulator</fullName>
    </submittedName>
</protein>
<dbReference type="InterPro" id="IPR009057">
    <property type="entry name" value="Homeodomain-like_sf"/>
</dbReference>
<organism evidence="5 6">
    <name type="scientific">Vallitalea guaymasensis</name>
    <dbReference type="NCBI Taxonomy" id="1185412"/>
    <lineage>
        <taxon>Bacteria</taxon>
        <taxon>Bacillati</taxon>
        <taxon>Bacillota</taxon>
        <taxon>Clostridia</taxon>
        <taxon>Lachnospirales</taxon>
        <taxon>Vallitaleaceae</taxon>
        <taxon>Vallitalea</taxon>
    </lineage>
</organism>
<dbReference type="InterPro" id="IPR037923">
    <property type="entry name" value="HTH-like"/>
</dbReference>
<dbReference type="Gene3D" id="2.60.120.10">
    <property type="entry name" value="Jelly Rolls"/>
    <property type="match status" value="1"/>
</dbReference>
<keyword evidence="6" id="KW-1185">Reference proteome</keyword>
<gene>
    <name evidence="5" type="ORF">HYG85_01520</name>
</gene>
<dbReference type="Proteomes" id="UP000677305">
    <property type="component" value="Chromosome"/>
</dbReference>
<keyword evidence="2" id="KW-0238">DNA-binding</keyword>
<dbReference type="Pfam" id="PF02311">
    <property type="entry name" value="AraC_binding"/>
    <property type="match status" value="1"/>
</dbReference>
<accession>A0A8J8M773</accession>
<dbReference type="AlphaFoldDB" id="A0A8J8M773"/>
<dbReference type="InterPro" id="IPR018060">
    <property type="entry name" value="HTH_AraC"/>
</dbReference>
<dbReference type="RefSeq" id="WP_212691988.1">
    <property type="nucleotide sequence ID" value="NZ_CP058561.1"/>
</dbReference>
<evidence type="ECO:0000313" key="6">
    <source>
        <dbReference type="Proteomes" id="UP000677305"/>
    </source>
</evidence>
<dbReference type="GO" id="GO:0003700">
    <property type="term" value="F:DNA-binding transcription factor activity"/>
    <property type="evidence" value="ECO:0007669"/>
    <property type="project" value="InterPro"/>
</dbReference>
<dbReference type="KEGG" id="vgu:HYG85_01520"/>
<keyword evidence="3" id="KW-0804">Transcription</keyword>
<evidence type="ECO:0000256" key="3">
    <source>
        <dbReference type="ARBA" id="ARBA00023163"/>
    </source>
</evidence>
<name>A0A8J8M773_9FIRM</name>
<dbReference type="PROSITE" id="PS01124">
    <property type="entry name" value="HTH_ARAC_FAMILY_2"/>
    <property type="match status" value="1"/>
</dbReference>
<dbReference type="GO" id="GO:0043565">
    <property type="term" value="F:sequence-specific DNA binding"/>
    <property type="evidence" value="ECO:0007669"/>
    <property type="project" value="InterPro"/>
</dbReference>
<dbReference type="PANTHER" id="PTHR43280">
    <property type="entry name" value="ARAC-FAMILY TRANSCRIPTIONAL REGULATOR"/>
    <property type="match status" value="1"/>
</dbReference>
<dbReference type="SMART" id="SM00342">
    <property type="entry name" value="HTH_ARAC"/>
    <property type="match status" value="1"/>
</dbReference>
<evidence type="ECO:0000256" key="1">
    <source>
        <dbReference type="ARBA" id="ARBA00023015"/>
    </source>
</evidence>
<proteinExistence type="predicted"/>
<dbReference type="InterPro" id="IPR014710">
    <property type="entry name" value="RmlC-like_jellyroll"/>
</dbReference>
<evidence type="ECO:0000313" key="5">
    <source>
        <dbReference type="EMBL" id="QUH27662.1"/>
    </source>
</evidence>